<dbReference type="Gene3D" id="3.40.1390.10">
    <property type="entry name" value="MurE/MurF, N-terminal domain"/>
    <property type="match status" value="1"/>
</dbReference>
<comment type="catalytic activity">
    <reaction evidence="10 11">
        <text>D-alanyl-D-alanine + UDP-N-acetyl-alpha-D-muramoyl-L-alanyl-gamma-D-glutamyl-meso-2,6-diaminopimelate + ATP = UDP-N-acetyl-alpha-D-muramoyl-L-alanyl-gamma-D-glutamyl-meso-2,6-diaminopimeloyl-D-alanyl-D-alanine + ADP + phosphate + H(+)</text>
        <dbReference type="Rhea" id="RHEA:28374"/>
        <dbReference type="ChEBI" id="CHEBI:15378"/>
        <dbReference type="ChEBI" id="CHEBI:30616"/>
        <dbReference type="ChEBI" id="CHEBI:43474"/>
        <dbReference type="ChEBI" id="CHEBI:57822"/>
        <dbReference type="ChEBI" id="CHEBI:61386"/>
        <dbReference type="ChEBI" id="CHEBI:83905"/>
        <dbReference type="ChEBI" id="CHEBI:456216"/>
        <dbReference type="EC" id="6.3.2.10"/>
    </reaction>
</comment>
<dbReference type="Pfam" id="PF01225">
    <property type="entry name" value="Mur_ligase"/>
    <property type="match status" value="1"/>
</dbReference>
<dbReference type="InterPro" id="IPR036565">
    <property type="entry name" value="Mur-like_cat_sf"/>
</dbReference>
<dbReference type="SUPFAM" id="SSF63418">
    <property type="entry name" value="MurE/MurF N-terminal domain"/>
    <property type="match status" value="1"/>
</dbReference>
<gene>
    <name evidence="10" type="primary">murF</name>
    <name evidence="15" type="ORF">EV659_109100</name>
</gene>
<keyword evidence="7 10" id="KW-0573">Peptidoglycan synthesis</keyword>
<dbReference type="GO" id="GO:0005737">
    <property type="term" value="C:cytoplasm"/>
    <property type="evidence" value="ECO:0007669"/>
    <property type="project" value="UniProtKB-SubCell"/>
</dbReference>
<dbReference type="GO" id="GO:0009252">
    <property type="term" value="P:peptidoglycan biosynthetic process"/>
    <property type="evidence" value="ECO:0007669"/>
    <property type="project" value="UniProtKB-UniRule"/>
</dbReference>
<comment type="subcellular location">
    <subcellularLocation>
        <location evidence="10 11">Cytoplasm</location>
    </subcellularLocation>
</comment>
<comment type="caution">
    <text evidence="15">The sequence shown here is derived from an EMBL/GenBank/DDBJ whole genome shotgun (WGS) entry which is preliminary data.</text>
</comment>
<dbReference type="InterPro" id="IPR013221">
    <property type="entry name" value="Mur_ligase_cen"/>
</dbReference>
<dbReference type="AlphaFoldDB" id="A0A4R2PC36"/>
<dbReference type="OrthoDB" id="9801978at2"/>
<dbReference type="GO" id="GO:0008766">
    <property type="term" value="F:UDP-N-acetylmuramoylalanyl-D-glutamyl-2,6-diaminopimelate-D-alanyl-D-alanine ligase activity"/>
    <property type="evidence" value="ECO:0007669"/>
    <property type="project" value="RHEA"/>
</dbReference>
<dbReference type="PANTHER" id="PTHR43024">
    <property type="entry name" value="UDP-N-ACETYLMURAMOYL-TRIPEPTIDE--D-ALANYL-D-ALANINE LIGASE"/>
    <property type="match status" value="1"/>
</dbReference>
<keyword evidence="5 10" id="KW-0067">ATP-binding</keyword>
<proteinExistence type="inferred from homology"/>
<dbReference type="Gene3D" id="3.40.1190.10">
    <property type="entry name" value="Mur-like, catalytic domain"/>
    <property type="match status" value="1"/>
</dbReference>
<keyword evidence="2 10" id="KW-0436">Ligase</keyword>
<keyword evidence="4 10" id="KW-0547">Nucleotide-binding</keyword>
<dbReference type="GO" id="GO:0051301">
    <property type="term" value="P:cell division"/>
    <property type="evidence" value="ECO:0007669"/>
    <property type="project" value="UniProtKB-KW"/>
</dbReference>
<dbReference type="GO" id="GO:0047480">
    <property type="term" value="F:UDP-N-acetylmuramoyl-tripeptide-D-alanyl-D-alanine ligase activity"/>
    <property type="evidence" value="ECO:0007669"/>
    <property type="project" value="UniProtKB-UniRule"/>
</dbReference>
<feature type="domain" description="Mur ligase C-terminal" evidence="13">
    <location>
        <begin position="331"/>
        <end position="453"/>
    </location>
</feature>
<dbReference type="HAMAP" id="MF_02019">
    <property type="entry name" value="MurF"/>
    <property type="match status" value="1"/>
</dbReference>
<evidence type="ECO:0000313" key="16">
    <source>
        <dbReference type="Proteomes" id="UP000295399"/>
    </source>
</evidence>
<dbReference type="Pfam" id="PF02875">
    <property type="entry name" value="Mur_ligase_C"/>
    <property type="match status" value="1"/>
</dbReference>
<evidence type="ECO:0000256" key="11">
    <source>
        <dbReference type="RuleBase" id="RU004136"/>
    </source>
</evidence>
<dbReference type="InterPro" id="IPR051046">
    <property type="entry name" value="MurCDEF_CellWall_CoF430Synth"/>
</dbReference>
<dbReference type="GO" id="GO:0071555">
    <property type="term" value="P:cell wall organization"/>
    <property type="evidence" value="ECO:0007669"/>
    <property type="project" value="UniProtKB-KW"/>
</dbReference>
<dbReference type="EC" id="6.3.2.10" evidence="10 11"/>
<evidence type="ECO:0000256" key="5">
    <source>
        <dbReference type="ARBA" id="ARBA00022840"/>
    </source>
</evidence>
<organism evidence="15 16">
    <name type="scientific">Rhodothalassium salexigens DSM 2132</name>
    <dbReference type="NCBI Taxonomy" id="1188247"/>
    <lineage>
        <taxon>Bacteria</taxon>
        <taxon>Pseudomonadati</taxon>
        <taxon>Pseudomonadota</taxon>
        <taxon>Alphaproteobacteria</taxon>
        <taxon>Rhodothalassiales</taxon>
        <taxon>Rhodothalassiaceae</taxon>
        <taxon>Rhodothalassium</taxon>
    </lineage>
</organism>
<evidence type="ECO:0000259" key="12">
    <source>
        <dbReference type="Pfam" id="PF01225"/>
    </source>
</evidence>
<dbReference type="InterPro" id="IPR000713">
    <property type="entry name" value="Mur_ligase_N"/>
</dbReference>
<dbReference type="FunCoup" id="A0A4R2PC36">
    <property type="interactions" value="400"/>
</dbReference>
<dbReference type="UniPathway" id="UPA00219"/>
<keyword evidence="9 10" id="KW-0961">Cell wall biogenesis/degradation</keyword>
<keyword evidence="8 10" id="KW-0131">Cell cycle</keyword>
<dbReference type="InterPro" id="IPR036615">
    <property type="entry name" value="Mur_ligase_C_dom_sf"/>
</dbReference>
<dbReference type="InterPro" id="IPR035911">
    <property type="entry name" value="MurE/MurF_N"/>
</dbReference>
<evidence type="ECO:0000256" key="1">
    <source>
        <dbReference type="ARBA" id="ARBA00022490"/>
    </source>
</evidence>
<evidence type="ECO:0000259" key="13">
    <source>
        <dbReference type="Pfam" id="PF02875"/>
    </source>
</evidence>
<keyword evidence="6 10" id="KW-0133">Cell shape</keyword>
<feature type="domain" description="Mur ligase N-terminal catalytic" evidence="12">
    <location>
        <begin position="30"/>
        <end position="77"/>
    </location>
</feature>
<keyword evidence="3 10" id="KW-0132">Cell division</keyword>
<evidence type="ECO:0000256" key="2">
    <source>
        <dbReference type="ARBA" id="ARBA00022598"/>
    </source>
</evidence>
<dbReference type="EMBL" id="SLXO01000009">
    <property type="protein sequence ID" value="TCP32607.1"/>
    <property type="molecule type" value="Genomic_DNA"/>
</dbReference>
<feature type="domain" description="Mur ligase central" evidence="14">
    <location>
        <begin position="115"/>
        <end position="306"/>
    </location>
</feature>
<dbReference type="InterPro" id="IPR005863">
    <property type="entry name" value="UDP-N-AcMur_synth"/>
</dbReference>
<dbReference type="InParanoid" id="A0A4R2PC36"/>
<dbReference type="SUPFAM" id="SSF53244">
    <property type="entry name" value="MurD-like peptide ligases, peptide-binding domain"/>
    <property type="match status" value="1"/>
</dbReference>
<keyword evidence="1 10" id="KW-0963">Cytoplasm</keyword>
<sequence>MTTAPDQRALWTTGAIAAAVAGRTTADLAVTGVAIDSREVVPGDLFVALAGRTSDGHAHAARALRAGAAAALVHRPCPGLAIDDRRLVHCADTHAALVALGAAARDRSPARRVGITGSAGKTGTVRALATAVAAMARPHASVRSFNNHVGVPLSLARMGATADVGVFEIGMNAPGEIAALADQVRPHVGIVTSVGAAHLGAFPNEAAIADEKGALFRHLAPGGTAIVNLDAGHADRLIAIAREAGVGRIVTVSLDDPTADVHGLRADLRADGTRLAVAIGGRHLALKVATPGRALAGNALAVLAAAEALGLDPAMAGLALARLTAGPGRGRLVTIPVAGGTATLIDESYNANPLSMEAALATLGRRAPAAGGRRVTVLGDMAELGDEAAARHRALSGALKGARVAEVIAFGPLSALMGRAAGLPVLELAEPAAAAEAVRARLAPGDVVMVKGSNAGGLGALVEALTRPGRVQSLAGFWAVDERAA</sequence>
<evidence type="ECO:0000256" key="3">
    <source>
        <dbReference type="ARBA" id="ARBA00022618"/>
    </source>
</evidence>
<name>A0A4R2PC36_RHOSA</name>
<evidence type="ECO:0000256" key="4">
    <source>
        <dbReference type="ARBA" id="ARBA00022741"/>
    </source>
</evidence>
<evidence type="ECO:0000259" key="14">
    <source>
        <dbReference type="Pfam" id="PF08245"/>
    </source>
</evidence>
<evidence type="ECO:0000313" key="15">
    <source>
        <dbReference type="EMBL" id="TCP32607.1"/>
    </source>
</evidence>
<dbReference type="InterPro" id="IPR004101">
    <property type="entry name" value="Mur_ligase_C"/>
</dbReference>
<comment type="function">
    <text evidence="10 11">Involved in cell wall formation. Catalyzes the final step in the synthesis of UDP-N-acetylmuramoyl-pentapeptide, the precursor of murein.</text>
</comment>
<dbReference type="GO" id="GO:0008360">
    <property type="term" value="P:regulation of cell shape"/>
    <property type="evidence" value="ECO:0007669"/>
    <property type="project" value="UniProtKB-KW"/>
</dbReference>
<keyword evidence="16" id="KW-1185">Reference proteome</keyword>
<evidence type="ECO:0000256" key="7">
    <source>
        <dbReference type="ARBA" id="ARBA00022984"/>
    </source>
</evidence>
<evidence type="ECO:0000256" key="6">
    <source>
        <dbReference type="ARBA" id="ARBA00022960"/>
    </source>
</evidence>
<protein>
    <recommendedName>
        <fullName evidence="10 11">UDP-N-acetylmuramoyl-tripeptide--D-alanyl-D-alanine ligase</fullName>
        <ecNumber evidence="10 11">6.3.2.10</ecNumber>
    </recommendedName>
    <alternativeName>
        <fullName evidence="10">D-alanyl-D-alanine-adding enzyme</fullName>
    </alternativeName>
</protein>
<comment type="similarity">
    <text evidence="10">Belongs to the MurCDEF family. MurF subfamily.</text>
</comment>
<dbReference type="RefSeq" id="WP_132709090.1">
    <property type="nucleotide sequence ID" value="NZ_JACIGF010000009.1"/>
</dbReference>
<dbReference type="SUPFAM" id="SSF53623">
    <property type="entry name" value="MurD-like peptide ligases, catalytic domain"/>
    <property type="match status" value="1"/>
</dbReference>
<dbReference type="PANTHER" id="PTHR43024:SF1">
    <property type="entry name" value="UDP-N-ACETYLMURAMOYL-TRIPEPTIDE--D-ALANYL-D-ALANINE LIGASE"/>
    <property type="match status" value="1"/>
</dbReference>
<dbReference type="Gene3D" id="3.90.190.20">
    <property type="entry name" value="Mur ligase, C-terminal domain"/>
    <property type="match status" value="1"/>
</dbReference>
<accession>A0A4R2PC36</accession>
<dbReference type="NCBIfam" id="TIGR01143">
    <property type="entry name" value="murF"/>
    <property type="match status" value="1"/>
</dbReference>
<comment type="caution">
    <text evidence="10">Lacks conserved residue(s) required for the propagation of feature annotation.</text>
</comment>
<dbReference type="GO" id="GO:0005524">
    <property type="term" value="F:ATP binding"/>
    <property type="evidence" value="ECO:0007669"/>
    <property type="project" value="UniProtKB-UniRule"/>
</dbReference>
<evidence type="ECO:0000256" key="9">
    <source>
        <dbReference type="ARBA" id="ARBA00023316"/>
    </source>
</evidence>
<dbReference type="Pfam" id="PF08245">
    <property type="entry name" value="Mur_ligase_M"/>
    <property type="match status" value="1"/>
</dbReference>
<dbReference type="Proteomes" id="UP000295399">
    <property type="component" value="Unassembled WGS sequence"/>
</dbReference>
<comment type="pathway">
    <text evidence="10 11">Cell wall biogenesis; peptidoglycan biosynthesis.</text>
</comment>
<reference evidence="15 16" key="1">
    <citation type="submission" date="2019-03" db="EMBL/GenBank/DDBJ databases">
        <title>Genomic Encyclopedia of Type Strains, Phase IV (KMG-IV): sequencing the most valuable type-strain genomes for metagenomic binning, comparative biology and taxonomic classification.</title>
        <authorList>
            <person name="Goeker M."/>
        </authorList>
    </citation>
    <scope>NUCLEOTIDE SEQUENCE [LARGE SCALE GENOMIC DNA]</scope>
    <source>
        <strain evidence="15 16">DSM 2132</strain>
    </source>
</reference>
<evidence type="ECO:0000256" key="10">
    <source>
        <dbReference type="HAMAP-Rule" id="MF_02019"/>
    </source>
</evidence>
<evidence type="ECO:0000256" key="8">
    <source>
        <dbReference type="ARBA" id="ARBA00023306"/>
    </source>
</evidence>